<dbReference type="EMBL" id="FNJQ01000003">
    <property type="protein sequence ID" value="SDO90133.1"/>
    <property type="molecule type" value="Genomic_DNA"/>
</dbReference>
<dbReference type="InterPro" id="IPR025736">
    <property type="entry name" value="PucR_C-HTH_dom"/>
</dbReference>
<gene>
    <name evidence="4" type="ORF">SAMN05216366_10326</name>
</gene>
<dbReference type="PANTHER" id="PTHR33744:SF1">
    <property type="entry name" value="DNA-BINDING TRANSCRIPTIONAL ACTIVATOR ADER"/>
    <property type="match status" value="1"/>
</dbReference>
<proteinExistence type="inferred from homology"/>
<name>A0A1H0NBW5_SELRU</name>
<dbReference type="Pfam" id="PF13556">
    <property type="entry name" value="HTH_30"/>
    <property type="match status" value="1"/>
</dbReference>
<dbReference type="InterPro" id="IPR041522">
    <property type="entry name" value="CdaR_GGDEF"/>
</dbReference>
<evidence type="ECO:0000313" key="5">
    <source>
        <dbReference type="Proteomes" id="UP000182412"/>
    </source>
</evidence>
<evidence type="ECO:0000256" key="1">
    <source>
        <dbReference type="ARBA" id="ARBA00006754"/>
    </source>
</evidence>
<evidence type="ECO:0000259" key="2">
    <source>
        <dbReference type="Pfam" id="PF13556"/>
    </source>
</evidence>
<dbReference type="Gene3D" id="1.10.10.2840">
    <property type="entry name" value="PucR C-terminal helix-turn-helix domain"/>
    <property type="match status" value="1"/>
</dbReference>
<dbReference type="OrthoDB" id="143422at2"/>
<dbReference type="Pfam" id="PF17853">
    <property type="entry name" value="GGDEF_2"/>
    <property type="match status" value="1"/>
</dbReference>
<dbReference type="RefSeq" id="WP_074571237.1">
    <property type="nucleotide sequence ID" value="NZ_FNJQ01000003.1"/>
</dbReference>
<dbReference type="PANTHER" id="PTHR33744">
    <property type="entry name" value="CARBOHYDRATE DIACID REGULATOR"/>
    <property type="match status" value="1"/>
</dbReference>
<feature type="domain" description="PucR C-terminal helix-turn-helix" evidence="2">
    <location>
        <begin position="335"/>
        <end position="390"/>
    </location>
</feature>
<dbReference type="InterPro" id="IPR051448">
    <property type="entry name" value="CdaR-like_regulators"/>
</dbReference>
<dbReference type="AlphaFoldDB" id="A0A1H0NBW5"/>
<sequence>MEEKNIALDWLELAASKGIKALGQKLQSKCGRKLVITGRQGIAHYPEAGIMAPYEVQALLASMPAFEENQYYYAKNQQMLVFKVMLADIPDSMLLLFFAHVGTEDISRIGSIVESSQLALKWYLRGHKEFARRLHEQRTAFFEGVFIKHNIGVEELLREQGIVIHRDSKYAVMLMDMGQDQPLIPPADFRAKLLQFRQRHQTELIYPLEWNGLYLVILSGIYSQPEFDFLSEAKRQEMFACWQQLFSEVYKAEVSIGVGTSYSLPELHRSYHEARIALMFRQIKGEQGFVQEFADLGIFRELFGCEQERIIRFCRQTLDKLLAYDHNCDAGLQITLRTLMDTNFNYKLTAEKLFVHVNTVRYRCDKISQLLGIDLNHPDTRFNLYAALRVGDVLKALNMLQPGYVGSIGNHKNSGTETQTLF</sequence>
<organism evidence="4 5">
    <name type="scientific">Selenomonas ruminantium</name>
    <dbReference type="NCBI Taxonomy" id="971"/>
    <lineage>
        <taxon>Bacteria</taxon>
        <taxon>Bacillati</taxon>
        <taxon>Bacillota</taxon>
        <taxon>Negativicutes</taxon>
        <taxon>Selenomonadales</taxon>
        <taxon>Selenomonadaceae</taxon>
        <taxon>Selenomonas</taxon>
    </lineage>
</organism>
<comment type="similarity">
    <text evidence="1">Belongs to the CdaR family.</text>
</comment>
<dbReference type="Proteomes" id="UP000182412">
    <property type="component" value="Unassembled WGS sequence"/>
</dbReference>
<evidence type="ECO:0000259" key="3">
    <source>
        <dbReference type="Pfam" id="PF17853"/>
    </source>
</evidence>
<accession>A0A1H0NBW5</accession>
<evidence type="ECO:0000313" key="4">
    <source>
        <dbReference type="EMBL" id="SDO90133.1"/>
    </source>
</evidence>
<dbReference type="InterPro" id="IPR042070">
    <property type="entry name" value="PucR_C-HTH_sf"/>
</dbReference>
<reference evidence="4 5" key="1">
    <citation type="submission" date="2016-10" db="EMBL/GenBank/DDBJ databases">
        <authorList>
            <person name="de Groot N.N."/>
        </authorList>
    </citation>
    <scope>NUCLEOTIDE SEQUENCE [LARGE SCALE GENOMIC DNA]</scope>
    <source>
        <strain evidence="4 5">S137</strain>
    </source>
</reference>
<protein>
    <submittedName>
        <fullName evidence="4">Transcriptional regulator, CdaR family</fullName>
    </submittedName>
</protein>
<feature type="domain" description="CdaR GGDEF-like" evidence="3">
    <location>
        <begin position="167"/>
        <end position="278"/>
    </location>
</feature>